<evidence type="ECO:0000256" key="1">
    <source>
        <dbReference type="SAM" id="Coils"/>
    </source>
</evidence>
<name>A0A0N4ZUY3_PARTI</name>
<dbReference type="Proteomes" id="UP000038045">
    <property type="component" value="Unplaced"/>
</dbReference>
<dbReference type="STRING" id="131310.A0A0N4ZUY3"/>
<evidence type="ECO:0000313" key="3">
    <source>
        <dbReference type="WBParaSite" id="PTRK_0001239400.1"/>
    </source>
</evidence>
<reference evidence="3" key="1">
    <citation type="submission" date="2017-02" db="UniProtKB">
        <authorList>
            <consortium name="WormBaseParasite"/>
        </authorList>
    </citation>
    <scope>IDENTIFICATION</scope>
</reference>
<protein>
    <submittedName>
        <fullName evidence="3">Nucleolar protein 9</fullName>
    </submittedName>
</protein>
<dbReference type="AlphaFoldDB" id="A0A0N4ZUY3"/>
<dbReference type="InterPro" id="IPR016024">
    <property type="entry name" value="ARM-type_fold"/>
</dbReference>
<keyword evidence="2" id="KW-1185">Reference proteome</keyword>
<dbReference type="WBParaSite" id="PTRK_0001239400.1">
    <property type="protein sequence ID" value="PTRK_0001239400.1"/>
    <property type="gene ID" value="PTRK_0001239400"/>
</dbReference>
<organism evidence="2 3">
    <name type="scientific">Parastrongyloides trichosuri</name>
    <name type="common">Possum-specific nematode worm</name>
    <dbReference type="NCBI Taxonomy" id="131310"/>
    <lineage>
        <taxon>Eukaryota</taxon>
        <taxon>Metazoa</taxon>
        <taxon>Ecdysozoa</taxon>
        <taxon>Nematoda</taxon>
        <taxon>Chromadorea</taxon>
        <taxon>Rhabditida</taxon>
        <taxon>Tylenchina</taxon>
        <taxon>Panagrolaimomorpha</taxon>
        <taxon>Strongyloidoidea</taxon>
        <taxon>Strongyloididae</taxon>
        <taxon>Parastrongyloides</taxon>
    </lineage>
</organism>
<accession>A0A0N4ZUY3</accession>
<sequence length="539" mass="61828">MDRLIIEIDGDNLSNYLDIFDKLTHQSSSKNAFSPKVNLAWILLTKLIKKCSAEALKNLVQRVQKRLIDVLKVRVCDGTVIFTHTALKLFPSIITSSQKMVKHLATHFIQYAYVTNQDNCDEYLSDLVNEIFLLASKKNSLNLILIAISEIIDGDSKTRDADDNFLKFDIIINEEKRNFFVVQLLKLYGVNVLKVDTMVEINFNLFINIADSLKRFDDEDIKKEIFNCIKCLSIRCGHFVLPFISDILNVISNYGDDEEVSNINLFLCNTFGSASTLYQTFPFLLTKLLDAKDETNLIENLSTCRFFTSILRTCAYLLKSGNITQLLRKLLLDFIRTDIITTESVLLLNTFLSLNHEAVPIPISVAHTVIQKSKFNIKYHTDEKFFNALSNCKVLCSVLTRPRIIGLPSIERSIDANNIDNNITSDLEIKVEENIISSQHHDEVDEEETNEEYLDMKRRWEENAAILQLKRKALESIETESTNVKKEKHVHFEDTDKVKETKIKDKKKPIRPKAAFIAVINSKDESKTVDEMFADFCPE</sequence>
<evidence type="ECO:0000313" key="2">
    <source>
        <dbReference type="Proteomes" id="UP000038045"/>
    </source>
</evidence>
<feature type="coiled-coil region" evidence="1">
    <location>
        <begin position="450"/>
        <end position="477"/>
    </location>
</feature>
<proteinExistence type="predicted"/>
<keyword evidence="1" id="KW-0175">Coiled coil</keyword>
<dbReference type="SUPFAM" id="SSF48371">
    <property type="entry name" value="ARM repeat"/>
    <property type="match status" value="1"/>
</dbReference>